<evidence type="ECO:0000313" key="4">
    <source>
        <dbReference type="Proteomes" id="UP001139031"/>
    </source>
</evidence>
<keyword evidence="2" id="KW-0732">Signal</keyword>
<protein>
    <submittedName>
        <fullName evidence="3">Uncharacterized protein</fullName>
    </submittedName>
</protein>
<feature type="compositionally biased region" description="Low complexity" evidence="1">
    <location>
        <begin position="173"/>
        <end position="182"/>
    </location>
</feature>
<name>A0ABS7THU9_9BACT</name>
<dbReference type="EMBL" id="JAIRAU010000001">
    <property type="protein sequence ID" value="MBZ5707789.1"/>
    <property type="molecule type" value="Genomic_DNA"/>
</dbReference>
<reference evidence="3" key="1">
    <citation type="submission" date="2021-08" db="EMBL/GenBank/DDBJ databases">
        <authorList>
            <person name="Stevens D.C."/>
        </authorList>
    </citation>
    <scope>NUCLEOTIDE SEQUENCE</scope>
    <source>
        <strain evidence="3">DSM 53165</strain>
    </source>
</reference>
<feature type="chain" id="PRO_5045718916" evidence="2">
    <location>
        <begin position="23"/>
        <end position="409"/>
    </location>
</feature>
<dbReference type="RefSeq" id="WP_224189552.1">
    <property type="nucleotide sequence ID" value="NZ_JAIRAU010000001.1"/>
</dbReference>
<comment type="caution">
    <text evidence="3">The sequence shown here is derived from an EMBL/GenBank/DDBJ whole genome shotgun (WGS) entry which is preliminary data.</text>
</comment>
<evidence type="ECO:0000256" key="2">
    <source>
        <dbReference type="SAM" id="SignalP"/>
    </source>
</evidence>
<feature type="compositionally biased region" description="Pro residues" evidence="1">
    <location>
        <begin position="145"/>
        <end position="154"/>
    </location>
</feature>
<keyword evidence="4" id="KW-1185">Reference proteome</keyword>
<feature type="signal peptide" evidence="2">
    <location>
        <begin position="1"/>
        <end position="22"/>
    </location>
</feature>
<evidence type="ECO:0000313" key="3">
    <source>
        <dbReference type="EMBL" id="MBZ5707789.1"/>
    </source>
</evidence>
<feature type="region of interest" description="Disordered" evidence="1">
    <location>
        <begin position="128"/>
        <end position="233"/>
    </location>
</feature>
<accession>A0ABS7THU9</accession>
<gene>
    <name evidence="3" type="ORF">K7C98_00860</name>
</gene>
<organism evidence="3 4">
    <name type="scientific">Nannocystis pusilla</name>
    <dbReference type="NCBI Taxonomy" id="889268"/>
    <lineage>
        <taxon>Bacteria</taxon>
        <taxon>Pseudomonadati</taxon>
        <taxon>Myxococcota</taxon>
        <taxon>Polyangia</taxon>
        <taxon>Nannocystales</taxon>
        <taxon>Nannocystaceae</taxon>
        <taxon>Nannocystis</taxon>
    </lineage>
</organism>
<dbReference type="Proteomes" id="UP001139031">
    <property type="component" value="Unassembled WGS sequence"/>
</dbReference>
<feature type="compositionally biased region" description="Basic and acidic residues" evidence="1">
    <location>
        <begin position="128"/>
        <end position="139"/>
    </location>
</feature>
<feature type="compositionally biased region" description="Pro residues" evidence="1">
    <location>
        <begin position="183"/>
        <end position="209"/>
    </location>
</feature>
<evidence type="ECO:0000256" key="1">
    <source>
        <dbReference type="SAM" id="MobiDB-lite"/>
    </source>
</evidence>
<sequence length="409" mass="41870">MARPAACLFAALLGLTGGPARAATVVLVHADSPAGPRWPLAEQRVRDELRALGMTVAEARPRSTDDGAMAALLAEHAAVVAVQISRTSDRGDVTLWLAEPAPRRVSLALADGQHAGIAALRAAELVHTETREGARREPAADAPLPESPLVPLPPWTVATTNSTAAPIPPPPSADATPPASASPSPPLTAPPAAAIPPLPAPTATPPLAPQLPSEFVDDLPPATADLGAPPPAPSRRHGLLVAGNVGGGPGGTGVLPGLELAARRELTRRLEFGGGVFSLVSPTWRSDPRGAIRFGLVAARVQLGFRWQLAPRLSLRLALGGGLALGWAVGRADSPFRSATSISPVGVLSGGVTFVVPLGPRISLHAGAAADILLPSLSVRSAGVEAFRLGLPLLRGVLGIAWDWPLRRP</sequence>
<proteinExistence type="predicted"/>